<evidence type="ECO:0000259" key="8">
    <source>
        <dbReference type="Pfam" id="PF12265"/>
    </source>
</evidence>
<feature type="region of interest" description="Disordered" evidence="7">
    <location>
        <begin position="1"/>
        <end position="91"/>
    </location>
</feature>
<feature type="compositionally biased region" description="Acidic residues" evidence="7">
    <location>
        <begin position="184"/>
        <end position="204"/>
    </location>
</feature>
<evidence type="ECO:0000256" key="6">
    <source>
        <dbReference type="PROSITE-ProRule" id="PRU00221"/>
    </source>
</evidence>
<dbReference type="PANTHER" id="PTHR45903:SF1">
    <property type="entry name" value="GLUTAMATE-RICH WD REPEAT-CONTAINING PROTEIN 1"/>
    <property type="match status" value="1"/>
</dbReference>
<dbReference type="Pfam" id="PF00400">
    <property type="entry name" value="WD40"/>
    <property type="match status" value="3"/>
</dbReference>
<dbReference type="InterPro" id="IPR022052">
    <property type="entry name" value="Histone-bd_RBBP4-like_N"/>
</dbReference>
<evidence type="ECO:0000256" key="3">
    <source>
        <dbReference type="ARBA" id="ARBA00022737"/>
    </source>
</evidence>
<dbReference type="PRINTS" id="PR00320">
    <property type="entry name" value="GPROTEINBRPT"/>
</dbReference>
<dbReference type="Gene3D" id="2.130.10.10">
    <property type="entry name" value="YVTN repeat-like/Quinoprotein amine dehydrogenase"/>
    <property type="match status" value="1"/>
</dbReference>
<name>A0A4P9ZQ49_9FUNG</name>
<evidence type="ECO:0000256" key="2">
    <source>
        <dbReference type="ARBA" id="ARBA00022574"/>
    </source>
</evidence>
<keyword evidence="2 6" id="KW-0853">WD repeat</keyword>
<feature type="repeat" description="WD" evidence="6">
    <location>
        <begin position="317"/>
        <end position="350"/>
    </location>
</feature>
<dbReference type="InterPro" id="IPR036322">
    <property type="entry name" value="WD40_repeat_dom_sf"/>
</dbReference>
<dbReference type="Pfam" id="PF12265">
    <property type="entry name" value="CAF1C_H4-bd"/>
    <property type="match status" value="1"/>
</dbReference>
<evidence type="ECO:0000256" key="4">
    <source>
        <dbReference type="ARBA" id="ARBA00023242"/>
    </source>
</evidence>
<dbReference type="STRING" id="215637.A0A4P9ZQ49"/>
<evidence type="ECO:0000313" key="10">
    <source>
        <dbReference type="Proteomes" id="UP000268162"/>
    </source>
</evidence>
<dbReference type="PROSITE" id="PS50082">
    <property type="entry name" value="WD_REPEATS_2"/>
    <property type="match status" value="3"/>
</dbReference>
<accession>A0A4P9ZQ49</accession>
<gene>
    <name evidence="9" type="ORF">BJ085DRAFT_15284</name>
</gene>
<comment type="subcellular location">
    <subcellularLocation>
        <location evidence="1">Nucleus</location>
    </subcellularLocation>
</comment>
<dbReference type="InterPro" id="IPR001680">
    <property type="entry name" value="WD40_rpt"/>
</dbReference>
<evidence type="ECO:0000256" key="7">
    <source>
        <dbReference type="SAM" id="MobiDB-lite"/>
    </source>
</evidence>
<reference evidence="10" key="1">
    <citation type="journal article" date="2018" name="Nat. Microbiol.">
        <title>Leveraging single-cell genomics to expand the fungal tree of life.</title>
        <authorList>
            <person name="Ahrendt S.R."/>
            <person name="Quandt C.A."/>
            <person name="Ciobanu D."/>
            <person name="Clum A."/>
            <person name="Salamov A."/>
            <person name="Andreopoulos B."/>
            <person name="Cheng J.F."/>
            <person name="Woyke T."/>
            <person name="Pelin A."/>
            <person name="Henrissat B."/>
            <person name="Reynolds N.K."/>
            <person name="Benny G.L."/>
            <person name="Smith M.E."/>
            <person name="James T.Y."/>
            <person name="Grigoriev I.V."/>
        </authorList>
    </citation>
    <scope>NUCLEOTIDE SEQUENCE [LARGE SCALE GENOMIC DNA]</scope>
    <source>
        <strain evidence="10">RSA 468</strain>
    </source>
</reference>
<dbReference type="GO" id="GO:0005730">
    <property type="term" value="C:nucleolus"/>
    <property type="evidence" value="ECO:0007669"/>
    <property type="project" value="TreeGrafter"/>
</dbReference>
<proteinExistence type="predicted"/>
<dbReference type="PROSITE" id="PS00678">
    <property type="entry name" value="WD_REPEATS_1"/>
    <property type="match status" value="2"/>
</dbReference>
<protein>
    <recommendedName>
        <fullName evidence="5">Glutamate-rich WD repeat-containing protein 1</fullName>
    </recommendedName>
</protein>
<feature type="compositionally biased region" description="Acidic residues" evidence="7">
    <location>
        <begin position="39"/>
        <end position="90"/>
    </location>
</feature>
<dbReference type="InterPro" id="IPR015943">
    <property type="entry name" value="WD40/YVTN_repeat-like_dom_sf"/>
</dbReference>
<sequence length="510" mass="56011">MEADVLSPQKSAAVAHGDDTVPLKAGTTKKADAANGDVDMGEFEDAWDDELVSEDEGDVVDCASESDEDEAGNGMAVDDEDQGDDEEDKEPEVKVYLPGQALAADEQLEVDNSAYMMLHDLKVEWPCLSFDFVGYGADADSLNYPLTTYAVAGTQAAQFGRNSLMILKMSRLHKTQNDGRGDLDSDQEEDEDADDTNAADEDPILESQACKHQGGVNRVRATTFQNRCVAATWAETGKVHIWDIESHLQALTTPGFITPAEAKLPIYTVQSHGRHEGFAMDWSHSHGGLLTGDMNSNIYVTQRDASTGAFRPDRIPFAGHTSSVEDLQWSPTERNVFASASADQTVRIWDCRQKKRPAITVHAHDADVNVISWNRNASYLLASGSDDGVLSIWDMRSFTSKDAQKQRTPVASFKWHRAPITSVEWHPTEESVLAASGADDQITLWDLSVEHDAEEMQEMNAAAQMEVPPQLLFIHQGQTDIKEIHWHPKKAGVLMSTAGSGFNIFKTISV</sequence>
<dbReference type="Proteomes" id="UP000268162">
    <property type="component" value="Unassembled WGS sequence"/>
</dbReference>
<dbReference type="InterPro" id="IPR020472">
    <property type="entry name" value="WD40_PAC1"/>
</dbReference>
<keyword evidence="10" id="KW-1185">Reference proteome</keyword>
<dbReference type="AlphaFoldDB" id="A0A4P9ZQ49"/>
<dbReference type="SUPFAM" id="SSF50978">
    <property type="entry name" value="WD40 repeat-like"/>
    <property type="match status" value="1"/>
</dbReference>
<keyword evidence="3" id="KW-0677">Repeat</keyword>
<dbReference type="PROSITE" id="PS50294">
    <property type="entry name" value="WD_REPEATS_REGION"/>
    <property type="match status" value="3"/>
</dbReference>
<organism evidence="9 10">
    <name type="scientific">Dimargaris cristalligena</name>
    <dbReference type="NCBI Taxonomy" id="215637"/>
    <lineage>
        <taxon>Eukaryota</taxon>
        <taxon>Fungi</taxon>
        <taxon>Fungi incertae sedis</taxon>
        <taxon>Zoopagomycota</taxon>
        <taxon>Kickxellomycotina</taxon>
        <taxon>Dimargaritomycetes</taxon>
        <taxon>Dimargaritales</taxon>
        <taxon>Dimargaritaceae</taxon>
        <taxon>Dimargaris</taxon>
    </lineage>
</organism>
<dbReference type="EMBL" id="ML002831">
    <property type="protein sequence ID" value="RKP35594.1"/>
    <property type="molecule type" value="Genomic_DNA"/>
</dbReference>
<feature type="repeat" description="WD" evidence="6">
    <location>
        <begin position="413"/>
        <end position="455"/>
    </location>
</feature>
<feature type="domain" description="Histone-binding protein RBBP4-like N-terminal" evidence="8">
    <location>
        <begin position="105"/>
        <end position="173"/>
    </location>
</feature>
<evidence type="ECO:0000256" key="1">
    <source>
        <dbReference type="ARBA" id="ARBA00004123"/>
    </source>
</evidence>
<dbReference type="SMART" id="SM00320">
    <property type="entry name" value="WD40"/>
    <property type="match status" value="6"/>
</dbReference>
<feature type="region of interest" description="Disordered" evidence="7">
    <location>
        <begin position="175"/>
        <end position="211"/>
    </location>
</feature>
<dbReference type="InterPro" id="IPR019775">
    <property type="entry name" value="WD40_repeat_CS"/>
</dbReference>
<dbReference type="GO" id="GO:0042254">
    <property type="term" value="P:ribosome biogenesis"/>
    <property type="evidence" value="ECO:0007669"/>
    <property type="project" value="TreeGrafter"/>
</dbReference>
<feature type="repeat" description="WD" evidence="6">
    <location>
        <begin position="361"/>
        <end position="397"/>
    </location>
</feature>
<dbReference type="InterPro" id="IPR051972">
    <property type="entry name" value="Glutamate-rich_WD_repeat"/>
</dbReference>
<keyword evidence="4" id="KW-0539">Nucleus</keyword>
<evidence type="ECO:0000256" key="5">
    <source>
        <dbReference type="ARBA" id="ARBA00040876"/>
    </source>
</evidence>
<dbReference type="PANTHER" id="PTHR45903">
    <property type="entry name" value="GLUTAMATE-RICH WD REPEAT-CONTAINING PROTEIN 1"/>
    <property type="match status" value="1"/>
</dbReference>
<evidence type="ECO:0000313" key="9">
    <source>
        <dbReference type="EMBL" id="RKP35594.1"/>
    </source>
</evidence>